<proteinExistence type="predicted"/>
<evidence type="ECO:0000313" key="2">
    <source>
        <dbReference type="EMBL" id="TDY64893.1"/>
    </source>
</evidence>
<dbReference type="OrthoDB" id="9768433at2"/>
<dbReference type="PANTHER" id="PTHR43041:SF1">
    <property type="entry name" value="METALLO-BETA-LACTAMASE DOMAIN-CONTAINING PROTEIN"/>
    <property type="match status" value="1"/>
</dbReference>
<gene>
    <name evidence="2" type="ORF">C8D99_10139</name>
</gene>
<dbReference type="Gene3D" id="3.60.15.10">
    <property type="entry name" value="Ribonuclease Z/Hydroxyacylglutathione hydrolase-like"/>
    <property type="match status" value="1"/>
</dbReference>
<dbReference type="InterPro" id="IPR036866">
    <property type="entry name" value="RibonucZ/Hydroxyglut_hydro"/>
</dbReference>
<name>A0A4R8MFZ7_9BACT</name>
<feature type="domain" description="Metallo-beta-lactamase" evidence="1">
    <location>
        <begin position="32"/>
        <end position="224"/>
    </location>
</feature>
<dbReference type="InterPro" id="IPR045761">
    <property type="entry name" value="ODP_dom"/>
</dbReference>
<reference evidence="2 3" key="1">
    <citation type="submission" date="2019-03" db="EMBL/GenBank/DDBJ databases">
        <title>Genomic Encyclopedia of Type Strains, Phase IV (KMG-IV): sequencing the most valuable type-strain genomes for metagenomic binning, comparative biology and taxonomic classification.</title>
        <authorList>
            <person name="Goeker M."/>
        </authorList>
    </citation>
    <scope>NUCLEOTIDE SEQUENCE [LARGE SCALE GENOMIC DNA]</scope>
    <source>
        <strain evidence="2 3">DSM 25964</strain>
    </source>
</reference>
<dbReference type="InterPro" id="IPR001279">
    <property type="entry name" value="Metallo-B-lactamas"/>
</dbReference>
<comment type="caution">
    <text evidence="2">The sequence shown here is derived from an EMBL/GenBank/DDBJ whole genome shotgun (WGS) entry which is preliminary data.</text>
</comment>
<dbReference type="SUPFAM" id="SSF56281">
    <property type="entry name" value="Metallo-hydrolase/oxidoreductase"/>
    <property type="match status" value="1"/>
</dbReference>
<keyword evidence="3" id="KW-1185">Reference proteome</keyword>
<dbReference type="SMART" id="SM00849">
    <property type="entry name" value="Lactamase_B"/>
    <property type="match status" value="1"/>
</dbReference>
<protein>
    <submittedName>
        <fullName evidence="2">Metallo-beta-lactamase superfamily protein</fullName>
    </submittedName>
</protein>
<organism evidence="2 3">
    <name type="scientific">Aminivibrio pyruvatiphilus</name>
    <dbReference type="NCBI Taxonomy" id="1005740"/>
    <lineage>
        <taxon>Bacteria</taxon>
        <taxon>Thermotogati</taxon>
        <taxon>Synergistota</taxon>
        <taxon>Synergistia</taxon>
        <taxon>Synergistales</taxon>
        <taxon>Aminobacteriaceae</taxon>
        <taxon>Aminivibrio</taxon>
    </lineage>
</organism>
<sequence length="257" mass="28933">MQHVSSLSLYDQGDHRFIMLGWEEQEEEVAVQTNQYVISSGGEVVLLDPGGAHVFPRVLANVAELFELKNIRHIFYSHQDPDVSSGITLWLSMAEKASVHISGLWVRFLPHFGIYDVKRIAPIPDKGETVTLGNGKKLVMIPSHFLHSTGCFSLYDPASKILFTGDIGAAIFPRGGRYPVTEDLDSHLKYMEGFHRRYMASNAACRRWVKMVSALDVEHIAPQHGAFIKGRQNVKKFLSWFENLSCGVDVLDEIYGR</sequence>
<dbReference type="EMBL" id="SORI01000001">
    <property type="protein sequence ID" value="TDY64893.1"/>
    <property type="molecule type" value="Genomic_DNA"/>
</dbReference>
<dbReference type="Proteomes" id="UP000295066">
    <property type="component" value="Unassembled WGS sequence"/>
</dbReference>
<dbReference type="PANTHER" id="PTHR43041">
    <property type="entry name" value="HYDROLASE, METALLO-BETA-LACTAMASE SUPERFAMILY"/>
    <property type="match status" value="1"/>
</dbReference>
<evidence type="ECO:0000259" key="1">
    <source>
        <dbReference type="SMART" id="SM00849"/>
    </source>
</evidence>
<dbReference type="Pfam" id="PF19583">
    <property type="entry name" value="ODP"/>
    <property type="match status" value="1"/>
</dbReference>
<accession>A0A4R8MFZ7</accession>
<evidence type="ECO:0000313" key="3">
    <source>
        <dbReference type="Proteomes" id="UP000295066"/>
    </source>
</evidence>
<dbReference type="RefSeq" id="WP_133955136.1">
    <property type="nucleotide sequence ID" value="NZ_SORI01000001.1"/>
</dbReference>
<dbReference type="CDD" id="cd07709">
    <property type="entry name" value="flavodiiron_proteins_MBL-fold"/>
    <property type="match status" value="1"/>
</dbReference>
<dbReference type="AlphaFoldDB" id="A0A4R8MFZ7"/>